<organism evidence="2 3">
    <name type="scientific">Sphingomonas endophytica</name>
    <dbReference type="NCBI Taxonomy" id="869719"/>
    <lineage>
        <taxon>Bacteria</taxon>
        <taxon>Pseudomonadati</taxon>
        <taxon>Pseudomonadota</taxon>
        <taxon>Alphaproteobacteria</taxon>
        <taxon>Sphingomonadales</taxon>
        <taxon>Sphingomonadaceae</taxon>
        <taxon>Sphingomonas</taxon>
    </lineage>
</organism>
<dbReference type="InterPro" id="IPR000780">
    <property type="entry name" value="CheR_MeTrfase"/>
</dbReference>
<protein>
    <submittedName>
        <fullName evidence="2">Chemotaxis protein CheR</fullName>
    </submittedName>
</protein>
<dbReference type="PATRIC" id="fig|869719.3.peg.3259"/>
<dbReference type="EMBL" id="LDTB01000077">
    <property type="protein sequence ID" value="KTT69079.1"/>
    <property type="molecule type" value="Genomic_DNA"/>
</dbReference>
<dbReference type="InterPro" id="IPR029063">
    <property type="entry name" value="SAM-dependent_MTases_sf"/>
</dbReference>
<accession>A0A147HVX1</accession>
<name>A0A147HVX1_9SPHN</name>
<gene>
    <name evidence="2" type="ORF">NS334_15375</name>
</gene>
<dbReference type="OrthoDB" id="9816309at2"/>
<proteinExistence type="predicted"/>
<dbReference type="InterPro" id="IPR022642">
    <property type="entry name" value="CheR_C"/>
</dbReference>
<evidence type="ECO:0000259" key="1">
    <source>
        <dbReference type="PROSITE" id="PS50123"/>
    </source>
</evidence>
<dbReference type="PRINTS" id="PR00996">
    <property type="entry name" value="CHERMTFRASE"/>
</dbReference>
<dbReference type="GO" id="GO:0008757">
    <property type="term" value="F:S-adenosylmethionine-dependent methyltransferase activity"/>
    <property type="evidence" value="ECO:0007669"/>
    <property type="project" value="InterPro"/>
</dbReference>
<comment type="caution">
    <text evidence="2">The sequence shown here is derived from an EMBL/GenBank/DDBJ whole genome shotgun (WGS) entry which is preliminary data.</text>
</comment>
<feature type="domain" description="CheR-type methyltransferase" evidence="1">
    <location>
        <begin position="1"/>
        <end position="248"/>
    </location>
</feature>
<dbReference type="SMART" id="SM00138">
    <property type="entry name" value="MeTrc"/>
    <property type="match status" value="1"/>
</dbReference>
<dbReference type="Pfam" id="PF01739">
    <property type="entry name" value="CheR"/>
    <property type="match status" value="1"/>
</dbReference>
<dbReference type="CDD" id="cd02440">
    <property type="entry name" value="AdoMet_MTases"/>
    <property type="match status" value="1"/>
</dbReference>
<keyword evidence="3" id="KW-1185">Reference proteome</keyword>
<dbReference type="InterPro" id="IPR050903">
    <property type="entry name" value="Bact_Chemotaxis_MeTrfase"/>
</dbReference>
<dbReference type="AlphaFoldDB" id="A0A147HVX1"/>
<dbReference type="Proteomes" id="UP000074310">
    <property type="component" value="Unassembled WGS sequence"/>
</dbReference>
<dbReference type="SUPFAM" id="SSF53335">
    <property type="entry name" value="S-adenosyl-L-methionine-dependent methyltransferases"/>
    <property type="match status" value="1"/>
</dbReference>
<sequence>MEARTGQQIAAGRSWRFDTALGPLIQSLGLTRADQLTARLIEGKDPQLADRIIDALLNQETSFFRDGAVLESAVRAALDIGVPQRVWCAACATGQEPLSLAMLFAEAGIKPEIIATDVSSAAIARARAGLYTQFEIQRGLPIRRMVTWFEPTPDNQWTASAALMGAIQYRRHNLVADPAPAGEFDLILCRNVLFYLVPALREQVLATLARALRPDGLLLLGAGETVIGQSERLRPSRRSRGFYERVPDADDRNRVYSGA</sequence>
<evidence type="ECO:0000313" key="2">
    <source>
        <dbReference type="EMBL" id="KTT69079.1"/>
    </source>
</evidence>
<dbReference type="Gene3D" id="3.40.50.150">
    <property type="entry name" value="Vaccinia Virus protein VP39"/>
    <property type="match status" value="1"/>
</dbReference>
<dbReference type="PANTHER" id="PTHR24422:SF21">
    <property type="entry name" value="CHEMOTAXIS PROTEIN METHYLTRANSFERASE 1"/>
    <property type="match status" value="1"/>
</dbReference>
<dbReference type="PROSITE" id="PS50123">
    <property type="entry name" value="CHER"/>
    <property type="match status" value="1"/>
</dbReference>
<evidence type="ECO:0000313" key="3">
    <source>
        <dbReference type="Proteomes" id="UP000074310"/>
    </source>
</evidence>
<reference evidence="2 3" key="1">
    <citation type="journal article" date="2016" name="Front. Microbiol.">
        <title>Genomic Resource of Rice Seed Associated Bacteria.</title>
        <authorList>
            <person name="Midha S."/>
            <person name="Bansal K."/>
            <person name="Sharma S."/>
            <person name="Kumar N."/>
            <person name="Patil P.P."/>
            <person name="Chaudhry V."/>
            <person name="Patil P.B."/>
        </authorList>
    </citation>
    <scope>NUCLEOTIDE SEQUENCE [LARGE SCALE GENOMIC DNA]</scope>
    <source>
        <strain evidence="2 3">NS334</strain>
    </source>
</reference>
<dbReference type="PANTHER" id="PTHR24422">
    <property type="entry name" value="CHEMOTAXIS PROTEIN METHYLTRANSFERASE"/>
    <property type="match status" value="1"/>
</dbReference>